<evidence type="ECO:0000313" key="8">
    <source>
        <dbReference type="Proteomes" id="UP000282613"/>
    </source>
</evidence>
<keyword evidence="6" id="KW-0407">Ion channel</keyword>
<keyword evidence="6" id="KW-1003">Cell membrane</keyword>
<dbReference type="EMBL" id="UYRS01018616">
    <property type="protein sequence ID" value="VDK38352.1"/>
    <property type="molecule type" value="Genomic_DNA"/>
</dbReference>
<evidence type="ECO:0000256" key="3">
    <source>
        <dbReference type="ARBA" id="ARBA00022989"/>
    </source>
</evidence>
<feature type="transmembrane region" description="Helical" evidence="6">
    <location>
        <begin position="232"/>
        <end position="252"/>
    </location>
</feature>
<keyword evidence="3 6" id="KW-1133">Transmembrane helix</keyword>
<keyword evidence="8" id="KW-1185">Reference proteome</keyword>
<dbReference type="GO" id="GO:0005886">
    <property type="term" value="C:plasma membrane"/>
    <property type="evidence" value="ECO:0007669"/>
    <property type="project" value="UniProtKB-SubCell"/>
</dbReference>
<evidence type="ECO:0000256" key="2">
    <source>
        <dbReference type="ARBA" id="ARBA00022692"/>
    </source>
</evidence>
<evidence type="ECO:0000256" key="5">
    <source>
        <dbReference type="ARBA" id="ARBA00034769"/>
    </source>
</evidence>
<dbReference type="Proteomes" id="UP000282613">
    <property type="component" value="Unassembled WGS sequence"/>
</dbReference>
<comment type="similarity">
    <text evidence="5 6">Belongs to the anion channel-forming bestrophin (TC 1.A.46) family. Calcium-sensitive chloride channel subfamily.</text>
</comment>
<dbReference type="AlphaFoldDB" id="A0A0R3WA79"/>
<dbReference type="InterPro" id="IPR000615">
    <property type="entry name" value="Bestrophin"/>
</dbReference>
<dbReference type="PANTHER" id="PTHR10736">
    <property type="entry name" value="BESTROPHIN"/>
    <property type="match status" value="1"/>
</dbReference>
<feature type="transmembrane region" description="Helical" evidence="6">
    <location>
        <begin position="409"/>
        <end position="430"/>
    </location>
</feature>
<feature type="transmembrane region" description="Helical" evidence="6">
    <location>
        <begin position="442"/>
        <end position="467"/>
    </location>
</feature>
<keyword evidence="6" id="KW-0406">Ion transport</keyword>
<dbReference type="Pfam" id="PF01062">
    <property type="entry name" value="Bestrophin"/>
    <property type="match status" value="1"/>
</dbReference>
<evidence type="ECO:0000313" key="7">
    <source>
        <dbReference type="EMBL" id="VDK38352.1"/>
    </source>
</evidence>
<evidence type="ECO:0000256" key="6">
    <source>
        <dbReference type="RuleBase" id="RU363126"/>
    </source>
</evidence>
<sequence>MTVSYTASVATTTCLAFIKLLFRAFECFCLHCEKLCEIFPVGFVLGFYVNTIVRRWWEQFCAIPWPDSLVLLINAYARSTSERARMQRRTFIRYVNLSFCLTTRNISSRARLRFPTLENLITAGLVTPEELRCYRQSASDGMEPINFLPLCWAQELVTEMYQEKNIVFDRAIELLTAEIGAYRDRLYQLCIYDWINVPLVYTQVATLIVHSYFIVALFAWQYLDPNQKYKHISVDLYVPIFGLLRFLFYMGWLKASEKKVAETLISPFGEDEDDFEIEEYIERNVQFTNFWDRAYNGEIPPVVPDAYWDAEDINLPDRISMMESGGARQHSISSISEDPLRGSLAKVNFTDCHKMSVFVRMLFLSSLDTFSGDINFDPIGYSFIFINNISTAAKGLLTKSRLSKYNFSSTTLLFYNSIFMFPFMAFLAAYTGTIKPVIEFPLWADAFFVAGFIFSCLAAVTLQFLTFECTRLTSALTTSVIGVMKNTIVSYGGMFVGGDYIFTVVNFCGVTIRWGLFFHTIFIIINTGVCDTIGAITYGVSMYLSKQAKLGILTTTKA</sequence>
<protein>
    <recommendedName>
        <fullName evidence="6">Bestrophin homolog</fullName>
    </recommendedName>
</protein>
<evidence type="ECO:0000313" key="9">
    <source>
        <dbReference type="WBParaSite" id="TASK_0000742701-mRNA-1"/>
    </source>
</evidence>
<dbReference type="GO" id="GO:0005254">
    <property type="term" value="F:chloride channel activity"/>
    <property type="evidence" value="ECO:0007669"/>
    <property type="project" value="UniProtKB-KW"/>
</dbReference>
<reference evidence="9" key="1">
    <citation type="submission" date="2017-02" db="UniProtKB">
        <authorList>
            <consortium name="WormBaseParasite"/>
        </authorList>
    </citation>
    <scope>IDENTIFICATION</scope>
</reference>
<keyword evidence="6" id="KW-0868">Chloride</keyword>
<dbReference type="GO" id="GO:0034707">
    <property type="term" value="C:chloride channel complex"/>
    <property type="evidence" value="ECO:0007669"/>
    <property type="project" value="UniProtKB-KW"/>
</dbReference>
<comment type="caution">
    <text evidence="6">Lacks conserved residue(s) required for the propagation of feature annotation.</text>
</comment>
<evidence type="ECO:0000256" key="4">
    <source>
        <dbReference type="ARBA" id="ARBA00023136"/>
    </source>
</evidence>
<keyword evidence="6" id="KW-0869">Chloride channel</keyword>
<dbReference type="InterPro" id="IPR021134">
    <property type="entry name" value="Bestrophin-like"/>
</dbReference>
<gene>
    <name evidence="7" type="ORF">TASK_LOCUS7428</name>
</gene>
<comment type="function">
    <text evidence="6">Forms chloride channels.</text>
</comment>
<keyword evidence="6" id="KW-0813">Transport</keyword>
<name>A0A0R3WA79_TAEAS</name>
<dbReference type="OrthoDB" id="201595at2759"/>
<proteinExistence type="inferred from homology"/>
<organism evidence="9">
    <name type="scientific">Taenia asiatica</name>
    <name type="common">Asian tapeworm</name>
    <dbReference type="NCBI Taxonomy" id="60517"/>
    <lineage>
        <taxon>Eukaryota</taxon>
        <taxon>Metazoa</taxon>
        <taxon>Spiralia</taxon>
        <taxon>Lophotrochozoa</taxon>
        <taxon>Platyhelminthes</taxon>
        <taxon>Cestoda</taxon>
        <taxon>Eucestoda</taxon>
        <taxon>Cyclophyllidea</taxon>
        <taxon>Taeniidae</taxon>
        <taxon>Taenia</taxon>
    </lineage>
</organism>
<dbReference type="PANTHER" id="PTHR10736:SF55">
    <property type="entry name" value="BESTROPHIN-4"/>
    <property type="match status" value="1"/>
</dbReference>
<comment type="subcellular location">
    <subcellularLocation>
        <location evidence="6">Cell membrane</location>
        <topology evidence="6">Multi-pass membrane protein</topology>
    </subcellularLocation>
    <subcellularLocation>
        <location evidence="1">Membrane</location>
    </subcellularLocation>
</comment>
<accession>A0A0R3WA79</accession>
<keyword evidence="4 6" id="KW-0472">Membrane</keyword>
<keyword evidence="2 6" id="KW-0812">Transmembrane</keyword>
<reference evidence="7 8" key="2">
    <citation type="submission" date="2018-11" db="EMBL/GenBank/DDBJ databases">
        <authorList>
            <consortium name="Pathogen Informatics"/>
        </authorList>
    </citation>
    <scope>NUCLEOTIDE SEQUENCE [LARGE SCALE GENOMIC DNA]</scope>
</reference>
<evidence type="ECO:0000256" key="1">
    <source>
        <dbReference type="ARBA" id="ARBA00004370"/>
    </source>
</evidence>
<dbReference type="WBParaSite" id="TASK_0000742701-mRNA-1">
    <property type="protein sequence ID" value="TASK_0000742701-mRNA-1"/>
    <property type="gene ID" value="TASK_0000742701"/>
</dbReference>
<feature type="transmembrane region" description="Helical" evidence="6">
    <location>
        <begin position="488"/>
        <end position="512"/>
    </location>
</feature>
<feature type="transmembrane region" description="Helical" evidence="6">
    <location>
        <begin position="199"/>
        <end position="220"/>
    </location>
</feature>
<feature type="transmembrane region" description="Helical" evidence="6">
    <location>
        <begin position="518"/>
        <end position="540"/>
    </location>
</feature>